<evidence type="ECO:0008006" key="3">
    <source>
        <dbReference type="Google" id="ProtNLM"/>
    </source>
</evidence>
<gene>
    <name evidence="1" type="ORF">GCL57_13275</name>
</gene>
<reference evidence="1 2" key="1">
    <citation type="submission" date="2019-10" db="EMBL/GenBank/DDBJ databases">
        <title>New genus of Silvanigrellaceae.</title>
        <authorList>
            <person name="Pitt A."/>
            <person name="Hahn M.W."/>
        </authorList>
    </citation>
    <scope>NUCLEOTIDE SEQUENCE [LARGE SCALE GENOMIC DNA]</scope>
    <source>
        <strain evidence="1 2">33A1-SZDP</strain>
    </source>
</reference>
<dbReference type="AlphaFoldDB" id="A0A833JAK6"/>
<dbReference type="RefSeq" id="WP_152213841.1">
    <property type="nucleotide sequence ID" value="NZ_WFLN01000010.1"/>
</dbReference>
<evidence type="ECO:0000313" key="2">
    <source>
        <dbReference type="Proteomes" id="UP000442694"/>
    </source>
</evidence>
<evidence type="ECO:0000313" key="1">
    <source>
        <dbReference type="EMBL" id="KAB8028019.1"/>
    </source>
</evidence>
<sequence>MKKVVIIQARMTSTRLPGKVMLPLGDKTVLGHVFMRSWNIKGIDEVCCAIPEGVEHDILVSESHKYNVTVFRGSEKNVLERYYLAANFLNAQIIMRITSDCPLINPEVCSNVLETHIKTSAEYTCNNLPPTWPHGYDCEVFGYKQLKEAYQNAVELYDLEHVTPWMRRAYNVINVPNPEGNFYSQRITLDTPEDYFNIKNIFNTL</sequence>
<dbReference type="InterPro" id="IPR003329">
    <property type="entry name" value="Cytidylyl_trans"/>
</dbReference>
<dbReference type="Pfam" id="PF02348">
    <property type="entry name" value="CTP_transf_3"/>
    <property type="match status" value="1"/>
</dbReference>
<proteinExistence type="predicted"/>
<name>A0A833JAK6_9BACT</name>
<protein>
    <recommendedName>
        <fullName evidence="3">Spore coat polysaccharide biosynthesis protein SpsF</fullName>
    </recommendedName>
</protein>
<keyword evidence="2" id="KW-1185">Reference proteome</keyword>
<organism evidence="1 2">
    <name type="scientific">Fluviispira multicolorata</name>
    <dbReference type="NCBI Taxonomy" id="2654512"/>
    <lineage>
        <taxon>Bacteria</taxon>
        <taxon>Pseudomonadati</taxon>
        <taxon>Bdellovibrionota</taxon>
        <taxon>Oligoflexia</taxon>
        <taxon>Silvanigrellales</taxon>
        <taxon>Silvanigrellaceae</taxon>
        <taxon>Fluviispira</taxon>
    </lineage>
</organism>
<dbReference type="PANTHER" id="PTHR42866">
    <property type="entry name" value="3-DEOXY-MANNO-OCTULOSONATE CYTIDYLYLTRANSFERASE"/>
    <property type="match status" value="1"/>
</dbReference>
<dbReference type="Proteomes" id="UP000442694">
    <property type="component" value="Unassembled WGS sequence"/>
</dbReference>
<accession>A0A833JAK6</accession>
<dbReference type="CDD" id="cd02518">
    <property type="entry name" value="GT2_SpsF"/>
    <property type="match status" value="1"/>
</dbReference>
<dbReference type="PANTHER" id="PTHR42866:SF1">
    <property type="entry name" value="SPORE COAT POLYSACCHARIDE BIOSYNTHESIS PROTEIN SPSF"/>
    <property type="match status" value="1"/>
</dbReference>
<comment type="caution">
    <text evidence="1">The sequence shown here is derived from an EMBL/GenBank/DDBJ whole genome shotgun (WGS) entry which is preliminary data.</text>
</comment>
<dbReference type="GO" id="GO:0005829">
    <property type="term" value="C:cytosol"/>
    <property type="evidence" value="ECO:0007669"/>
    <property type="project" value="TreeGrafter"/>
</dbReference>
<dbReference type="SUPFAM" id="SSF53448">
    <property type="entry name" value="Nucleotide-diphospho-sugar transferases"/>
    <property type="match status" value="1"/>
</dbReference>
<dbReference type="InterPro" id="IPR029044">
    <property type="entry name" value="Nucleotide-diphossugar_trans"/>
</dbReference>
<dbReference type="Gene3D" id="3.90.550.10">
    <property type="entry name" value="Spore Coat Polysaccharide Biosynthesis Protein SpsA, Chain A"/>
    <property type="match status" value="1"/>
</dbReference>
<dbReference type="EMBL" id="WFLN01000010">
    <property type="protein sequence ID" value="KAB8028019.1"/>
    <property type="molecule type" value="Genomic_DNA"/>
</dbReference>